<proteinExistence type="predicted"/>
<accession>A0A8S5S020</accession>
<evidence type="ECO:0000313" key="2">
    <source>
        <dbReference type="EMBL" id="DAF44326.1"/>
    </source>
</evidence>
<keyword evidence="1" id="KW-0812">Transmembrane</keyword>
<keyword evidence="1" id="KW-0472">Membrane</keyword>
<reference evidence="2" key="1">
    <citation type="journal article" date="2021" name="Proc. Natl. Acad. Sci. U.S.A.">
        <title>A Catalog of Tens of Thousands of Viruses from Human Metagenomes Reveals Hidden Associations with Chronic Diseases.</title>
        <authorList>
            <person name="Tisza M.J."/>
            <person name="Buck C.B."/>
        </authorList>
    </citation>
    <scope>NUCLEOTIDE SEQUENCE</scope>
    <source>
        <strain evidence="2">Ct8Lf7</strain>
    </source>
</reference>
<evidence type="ECO:0000256" key="1">
    <source>
        <dbReference type="SAM" id="Phobius"/>
    </source>
</evidence>
<sequence length="53" mass="6145">MFLPKLIISLTISKVGTILTSSFIYFSGFCKPIWIEIKTMCFVDRSISCYFVR</sequence>
<dbReference type="EMBL" id="BK032511">
    <property type="protein sequence ID" value="DAF44326.1"/>
    <property type="molecule type" value="Genomic_DNA"/>
</dbReference>
<keyword evidence="1" id="KW-1133">Transmembrane helix</keyword>
<name>A0A8S5S020_9CAUD</name>
<organism evidence="2">
    <name type="scientific">Podoviridae sp. ct8Lf7</name>
    <dbReference type="NCBI Taxonomy" id="2827723"/>
    <lineage>
        <taxon>Viruses</taxon>
        <taxon>Duplodnaviria</taxon>
        <taxon>Heunggongvirae</taxon>
        <taxon>Uroviricota</taxon>
        <taxon>Caudoviricetes</taxon>
    </lineage>
</organism>
<protein>
    <submittedName>
        <fullName evidence="2">Uncharacterized protein</fullName>
    </submittedName>
</protein>
<feature type="transmembrane region" description="Helical" evidence="1">
    <location>
        <begin position="6"/>
        <end position="30"/>
    </location>
</feature>